<organism evidence="1 2">
    <name type="scientific">Caulobacter segnis</name>
    <dbReference type="NCBI Taxonomy" id="88688"/>
    <lineage>
        <taxon>Bacteria</taxon>
        <taxon>Pseudomonadati</taxon>
        <taxon>Pseudomonadota</taxon>
        <taxon>Alphaproteobacteria</taxon>
        <taxon>Caulobacterales</taxon>
        <taxon>Caulobacteraceae</taxon>
        <taxon>Caulobacter</taxon>
    </lineage>
</organism>
<proteinExistence type="predicted"/>
<dbReference type="GO" id="GO:0005524">
    <property type="term" value="F:ATP binding"/>
    <property type="evidence" value="ECO:0007669"/>
    <property type="project" value="UniProtKB-KW"/>
</dbReference>
<reference evidence="1 2" key="1">
    <citation type="journal article" date="2015" name="Biotechnol. Bioeng.">
        <title>Genome sequence and phenotypic characterization of Caulobacter segnis.</title>
        <authorList>
            <person name="Patel S."/>
            <person name="Fletcher B."/>
            <person name="Scott D.C."/>
            <person name="Ely B."/>
        </authorList>
    </citation>
    <scope>NUCLEOTIDE SEQUENCE [LARGE SCALE GENOMIC DNA]</scope>
    <source>
        <strain evidence="1 2">TK0059</strain>
    </source>
</reference>
<dbReference type="EMBL" id="CP027850">
    <property type="protein sequence ID" value="AVQ00799.1"/>
    <property type="molecule type" value="Genomic_DNA"/>
</dbReference>
<evidence type="ECO:0000313" key="2">
    <source>
        <dbReference type="Proteomes" id="UP000240527"/>
    </source>
</evidence>
<dbReference type="RefSeq" id="WP_013077634.1">
    <property type="nucleotide sequence ID" value="NZ_CP027850.1"/>
</dbReference>
<dbReference type="SUPFAM" id="SSF55874">
    <property type="entry name" value="ATPase domain of HSP90 chaperone/DNA topoisomerase II/histidine kinase"/>
    <property type="match status" value="1"/>
</dbReference>
<dbReference type="Gene3D" id="3.30.565.10">
    <property type="entry name" value="Histidine kinase-like ATPase, C-terminal domain"/>
    <property type="match status" value="1"/>
</dbReference>
<keyword evidence="2" id="KW-1185">Reference proteome</keyword>
<name>A0ABM6TDV4_9CAUL</name>
<gene>
    <name evidence="1" type="ORF">B7G68_02325</name>
</gene>
<keyword evidence="1" id="KW-0547">Nucleotide-binding</keyword>
<keyword evidence="1" id="KW-0067">ATP-binding</keyword>
<dbReference type="InterPro" id="IPR036890">
    <property type="entry name" value="HATPase_C_sf"/>
</dbReference>
<protein>
    <submittedName>
        <fullName evidence="1">ATP-binding protein</fullName>
    </submittedName>
</protein>
<evidence type="ECO:0000313" key="1">
    <source>
        <dbReference type="EMBL" id="AVQ00799.1"/>
    </source>
</evidence>
<sequence>MEATRVKADPTKAFFVRTITRDIRLEDCILDLVDNSLDGARSMLGAPASTIDGKIDFSKFLVEIHFSEDGFSIVDNCGGISLDDAINYAFTFGRREDDDPEDYTIGVYGIGMKRAVFKLGNQVSVRSTNRPPKKGAAPEPFEVTIDVPEWLKSPTWDFDLGPSDPLSKPGVEIVVKDLNDEVAAVFATPGFENNMRRLLGRDYSRFISHGLTIKVNGKAIRPFEFGILQSDTIKPFRADFTFRDVRVELISGMAAQPSESDDPDEDAEKEDRSGWYVLCNDRLVLAADKSIITGWGYEGKNRWHPQYRGFIGIVHFSAKSTEDLPLTTTKRSIDPDRQVYKGAIGRMIELTRAWIDYTNKRKSALEEAKSLEGGAKYVPAFDLPINKTLSYPTLTSAPRVKEITIQYPKLQRLVRDLAQGFGDPGLSAREVGNRSFDYAYRELVGEVE</sequence>
<accession>A0ABM6TDV4</accession>
<dbReference type="Proteomes" id="UP000240527">
    <property type="component" value="Chromosome"/>
</dbReference>
<dbReference type="Pfam" id="PF13589">
    <property type="entry name" value="HATPase_c_3"/>
    <property type="match status" value="1"/>
</dbReference>